<accession>A0ACB7ZNW4</accession>
<sequence length="117" mass="13261">MELSIAANGRPGLPTQEYRKVQDSRSVGNKPNVSKGGKFSVKGDKKESVVANVEPFKISTKPKGKQVEKFAPPQVKERKRLTLKEMQEKVYPFPDFEVPSMFDQLLDLKLIELPEMK</sequence>
<name>A0ACB7ZNW4_9ERIC</name>
<keyword evidence="2" id="KW-1185">Reference proteome</keyword>
<dbReference type="EMBL" id="CM037159">
    <property type="protein sequence ID" value="KAH7867250.1"/>
    <property type="molecule type" value="Genomic_DNA"/>
</dbReference>
<evidence type="ECO:0000313" key="1">
    <source>
        <dbReference type="EMBL" id="KAH7867250.1"/>
    </source>
</evidence>
<dbReference type="Proteomes" id="UP000828048">
    <property type="component" value="Chromosome 9"/>
</dbReference>
<evidence type="ECO:0000313" key="2">
    <source>
        <dbReference type="Proteomes" id="UP000828048"/>
    </source>
</evidence>
<organism evidence="1 2">
    <name type="scientific">Vaccinium darrowii</name>
    <dbReference type="NCBI Taxonomy" id="229202"/>
    <lineage>
        <taxon>Eukaryota</taxon>
        <taxon>Viridiplantae</taxon>
        <taxon>Streptophyta</taxon>
        <taxon>Embryophyta</taxon>
        <taxon>Tracheophyta</taxon>
        <taxon>Spermatophyta</taxon>
        <taxon>Magnoliopsida</taxon>
        <taxon>eudicotyledons</taxon>
        <taxon>Gunneridae</taxon>
        <taxon>Pentapetalae</taxon>
        <taxon>asterids</taxon>
        <taxon>Ericales</taxon>
        <taxon>Ericaceae</taxon>
        <taxon>Vaccinioideae</taxon>
        <taxon>Vaccinieae</taxon>
        <taxon>Vaccinium</taxon>
    </lineage>
</organism>
<gene>
    <name evidence="1" type="ORF">Vadar_030928</name>
</gene>
<comment type="caution">
    <text evidence="1">The sequence shown here is derived from an EMBL/GenBank/DDBJ whole genome shotgun (WGS) entry which is preliminary data.</text>
</comment>
<reference evidence="1 2" key="1">
    <citation type="journal article" date="2021" name="Hortic Res">
        <title>High-quality reference genome and annotation aids understanding of berry development for evergreen blueberry (Vaccinium darrowii).</title>
        <authorList>
            <person name="Yu J."/>
            <person name="Hulse-Kemp A.M."/>
            <person name="Babiker E."/>
            <person name="Staton M."/>
        </authorList>
    </citation>
    <scope>NUCLEOTIDE SEQUENCE [LARGE SCALE GENOMIC DNA]</scope>
    <source>
        <strain evidence="2">cv. NJ 8807/NJ 8810</strain>
        <tissue evidence="1">Young leaf</tissue>
    </source>
</reference>
<protein>
    <submittedName>
        <fullName evidence="1">Uncharacterized protein</fullName>
    </submittedName>
</protein>
<proteinExistence type="predicted"/>